<dbReference type="InterPro" id="IPR016164">
    <property type="entry name" value="FAD-linked_Oxase-like_C"/>
</dbReference>
<dbReference type="InterPro" id="IPR036318">
    <property type="entry name" value="FAD-bd_PCMH-like_sf"/>
</dbReference>
<dbReference type="PANTHER" id="PTHR11748:SF103">
    <property type="entry name" value="GLYCOLATE OXIDASE SUBUNIT GLCE"/>
    <property type="match status" value="1"/>
</dbReference>
<keyword evidence="3" id="KW-0560">Oxidoreductase</keyword>
<dbReference type="OrthoDB" id="9767256at2"/>
<dbReference type="SUPFAM" id="SSF55103">
    <property type="entry name" value="FAD-linked oxidases, C-terminal domain"/>
    <property type="match status" value="1"/>
</dbReference>
<name>A0A084H4D9_METID</name>
<evidence type="ECO:0000256" key="1">
    <source>
        <dbReference type="ARBA" id="ARBA00022630"/>
    </source>
</evidence>
<dbReference type="Gene3D" id="3.30.465.10">
    <property type="match status" value="1"/>
</dbReference>
<dbReference type="EMBL" id="JNVC02000001">
    <property type="protein sequence ID" value="KEZ54451.1"/>
    <property type="molecule type" value="Genomic_DNA"/>
</dbReference>
<keyword evidence="2" id="KW-0274">FAD</keyword>
<protein>
    <submittedName>
        <fullName evidence="5">Lactate dehydrogenase</fullName>
    </submittedName>
</protein>
<evidence type="ECO:0000256" key="3">
    <source>
        <dbReference type="ARBA" id="ARBA00023002"/>
    </source>
</evidence>
<organism evidence="5 6">
    <name type="scientific">Metabacillus indicus</name>
    <name type="common">Bacillus indicus</name>
    <dbReference type="NCBI Taxonomy" id="246786"/>
    <lineage>
        <taxon>Bacteria</taxon>
        <taxon>Bacillati</taxon>
        <taxon>Bacillota</taxon>
        <taxon>Bacilli</taxon>
        <taxon>Bacillales</taxon>
        <taxon>Bacillaceae</taxon>
        <taxon>Metabacillus</taxon>
    </lineage>
</organism>
<evidence type="ECO:0000256" key="2">
    <source>
        <dbReference type="ARBA" id="ARBA00022827"/>
    </source>
</evidence>
<feature type="domain" description="FAD-binding PCMH-type" evidence="4">
    <location>
        <begin position="24"/>
        <end position="203"/>
    </location>
</feature>
<accession>A0A084H4D9</accession>
<dbReference type="SUPFAM" id="SSF56176">
    <property type="entry name" value="FAD-binding/transporter-associated domain-like"/>
    <property type="match status" value="1"/>
</dbReference>
<dbReference type="GO" id="GO:0016491">
    <property type="term" value="F:oxidoreductase activity"/>
    <property type="evidence" value="ECO:0007669"/>
    <property type="project" value="UniProtKB-KW"/>
</dbReference>
<proteinExistence type="predicted"/>
<dbReference type="GO" id="GO:0071949">
    <property type="term" value="F:FAD binding"/>
    <property type="evidence" value="ECO:0007669"/>
    <property type="project" value="InterPro"/>
</dbReference>
<gene>
    <name evidence="5" type="ORF">GS18_0205945</name>
</gene>
<dbReference type="InterPro" id="IPR006094">
    <property type="entry name" value="Oxid_FAD_bind_N"/>
</dbReference>
<dbReference type="STRING" id="246786.GS18_0205945"/>
<keyword evidence="1" id="KW-0285">Flavoprotein</keyword>
<dbReference type="Pfam" id="PF01565">
    <property type="entry name" value="FAD_binding_4"/>
    <property type="match status" value="1"/>
</dbReference>
<keyword evidence="6" id="KW-1185">Reference proteome</keyword>
<dbReference type="InterPro" id="IPR016166">
    <property type="entry name" value="FAD-bd_PCMH"/>
</dbReference>
<dbReference type="PROSITE" id="PS51387">
    <property type="entry name" value="FAD_PCMH"/>
    <property type="match status" value="1"/>
</dbReference>
<reference evidence="5 6" key="1">
    <citation type="journal article" date="2005" name="Int. J. Syst. Evol. Microbiol.">
        <title>Bacillus cibi sp. nov., isolated from jeotgal, a traditional Korean fermented seafood.</title>
        <authorList>
            <person name="Yoon J.H."/>
            <person name="Lee C.H."/>
            <person name="Oh T.K."/>
        </authorList>
    </citation>
    <scope>NUCLEOTIDE SEQUENCE [LARGE SCALE GENOMIC DNA]</scope>
    <source>
        <strain evidence="5 6">DSM 16189</strain>
    </source>
</reference>
<dbReference type="Proteomes" id="UP000028549">
    <property type="component" value="Unassembled WGS sequence"/>
</dbReference>
<evidence type="ECO:0000313" key="6">
    <source>
        <dbReference type="Proteomes" id="UP000028549"/>
    </source>
</evidence>
<dbReference type="PANTHER" id="PTHR11748">
    <property type="entry name" value="D-LACTATE DEHYDROGENASE"/>
    <property type="match status" value="1"/>
</dbReference>
<dbReference type="RefSeq" id="WP_029565737.1">
    <property type="nucleotide sequence ID" value="NZ_JNVC02000001.1"/>
</dbReference>
<comment type="caution">
    <text evidence="5">The sequence shown here is derived from an EMBL/GenBank/DDBJ whole genome shotgun (WGS) entry which is preliminary data.</text>
</comment>
<dbReference type="InterPro" id="IPR016169">
    <property type="entry name" value="FAD-bd_PCMH_sub2"/>
</dbReference>
<dbReference type="AlphaFoldDB" id="A0A084H4D9"/>
<sequence length="433" mass="47090">MPADLTAILPDEKVLHKTEWNHLLGNNGDITVFPTTEEEISEVVRFASNHGKKISIIGGGTKRGFGGLSDSADIQLSLSKYKGITEHTPGDMTVTVRAGTPFKELQRFLAQFGQMVSLDPSWPEQATIGGIVAVNESGPKRLGYGSARDSVIGLRIIYPDGRVIRSGGRVVKNVAGYDMNKLFVGSMGTLGVLTEVTIKLRPLPACQSLVLLSYPEEMKDAMKQFSVQLLDSALEPVALELMNPAISKRLTGLKTYTLAISFEDFEPSVRYQERVLKNMVPEHVQVSVLPEDEAVKFWERFCTSAPNAFSSKPGSVTEASLKVGLKNMDVFNLMAICGKADGTSPEAHGGLGHGLSKVHLRGSSQDVLASIEAFRAGAEELGGYAIVTHLPYAMRHKTEVWGSKPDYFFLIEGIKKAVDPHSVLNDKRYLGGI</sequence>
<evidence type="ECO:0000313" key="5">
    <source>
        <dbReference type="EMBL" id="KEZ54451.1"/>
    </source>
</evidence>
<evidence type="ECO:0000259" key="4">
    <source>
        <dbReference type="PROSITE" id="PS51387"/>
    </source>
</evidence>